<dbReference type="SMART" id="SM00382">
    <property type="entry name" value="AAA"/>
    <property type="match status" value="2"/>
</dbReference>
<organism evidence="5 6">
    <name type="scientific">Jeotgalibaca porci</name>
    <dbReference type="NCBI Taxonomy" id="1868793"/>
    <lineage>
        <taxon>Bacteria</taxon>
        <taxon>Bacillati</taxon>
        <taxon>Bacillota</taxon>
        <taxon>Bacilli</taxon>
        <taxon>Lactobacillales</taxon>
        <taxon>Carnobacteriaceae</taxon>
        <taxon>Jeotgalibaca</taxon>
    </lineage>
</organism>
<dbReference type="EMBL" id="CP049890">
    <property type="protein sequence ID" value="QIK52805.1"/>
    <property type="molecule type" value="Genomic_DNA"/>
</dbReference>
<keyword evidence="6" id="KW-1185">Reference proteome</keyword>
<keyword evidence="5" id="KW-0614">Plasmid</keyword>
<feature type="coiled-coil region" evidence="3">
    <location>
        <begin position="164"/>
        <end position="205"/>
    </location>
</feature>
<evidence type="ECO:0000256" key="1">
    <source>
        <dbReference type="ARBA" id="ARBA00022741"/>
    </source>
</evidence>
<evidence type="ECO:0000313" key="6">
    <source>
        <dbReference type="Proteomes" id="UP000501830"/>
    </source>
</evidence>
<dbReference type="NCBIfam" id="NF000170">
    <property type="entry name" value="ABCF_Vga_all"/>
    <property type="match status" value="1"/>
</dbReference>
<dbReference type="GO" id="GO:0016887">
    <property type="term" value="F:ATP hydrolysis activity"/>
    <property type="evidence" value="ECO:0007669"/>
    <property type="project" value="InterPro"/>
</dbReference>
<dbReference type="AlphaFoldDB" id="A0A6G7WKN8"/>
<evidence type="ECO:0000313" key="5">
    <source>
        <dbReference type="EMBL" id="QIK52805.1"/>
    </source>
</evidence>
<dbReference type="CDD" id="cd03221">
    <property type="entry name" value="ABCF_EF-3"/>
    <property type="match status" value="2"/>
</dbReference>
<dbReference type="Proteomes" id="UP000501830">
    <property type="component" value="Plasmid p_unnamed1"/>
</dbReference>
<dbReference type="GO" id="GO:0005524">
    <property type="term" value="F:ATP binding"/>
    <property type="evidence" value="ECO:0007669"/>
    <property type="project" value="UniProtKB-KW"/>
</dbReference>
<keyword evidence="1" id="KW-0547">Nucleotide-binding</keyword>
<dbReference type="InterPro" id="IPR003593">
    <property type="entry name" value="AAA+_ATPase"/>
</dbReference>
<keyword evidence="3" id="KW-0175">Coiled coil</keyword>
<dbReference type="InterPro" id="IPR003439">
    <property type="entry name" value="ABC_transporter-like_ATP-bd"/>
</dbReference>
<gene>
    <name evidence="5" type="primary">vga</name>
    <name evidence="5" type="ORF">G7058_11810</name>
</gene>
<dbReference type="SUPFAM" id="SSF52540">
    <property type="entry name" value="P-loop containing nucleoside triphosphate hydrolases"/>
    <property type="match status" value="2"/>
</dbReference>
<accession>A0A6G7WKN8</accession>
<dbReference type="InterPro" id="IPR017871">
    <property type="entry name" value="ABC_transporter-like_CS"/>
</dbReference>
<protein>
    <submittedName>
        <fullName evidence="5">Vga family ABC-F type ribosomal protection protein</fullName>
    </submittedName>
</protein>
<proteinExistence type="predicted"/>
<dbReference type="PANTHER" id="PTHR42855">
    <property type="entry name" value="ABC TRANSPORTER ATP-BINDING SUBUNIT"/>
    <property type="match status" value="1"/>
</dbReference>
<dbReference type="PROSITE" id="PS00211">
    <property type="entry name" value="ABC_TRANSPORTER_1"/>
    <property type="match status" value="1"/>
</dbReference>
<dbReference type="InterPro" id="IPR027417">
    <property type="entry name" value="P-loop_NTPase"/>
</dbReference>
<evidence type="ECO:0000256" key="3">
    <source>
        <dbReference type="SAM" id="Coils"/>
    </source>
</evidence>
<dbReference type="Gene3D" id="3.40.50.300">
    <property type="entry name" value="P-loop containing nucleotide triphosphate hydrolases"/>
    <property type="match status" value="3"/>
</dbReference>
<sequence>MLLMEAKHIKHYVRDRLLLDIAQISVHQNERIGLVGKNGSGKTTLLNLISGSLLADEGNISGPSHIELLPQLKRTDTTKSGGEVTQEYIQKALNSNAALLLVDEPTTNLDTTHIEWLESKLKEWQGALIIVSHDRTFLDALCSTIWEIKEGRITEYKGNYSNYAKQKEVEYQQEKLAFEKYQNEKRQLEEAIRAKKEQAQRATKRPKNVSNSEARITGVKTHFANKQKKLRKTVTVMETRLENLEVVKRSNKLPPIQMDLPNEESFRNRTVLRVQNISGVVGDRLLWKKTNFQVQGGDKLAIIGANGSGKTTLVKKIINQELGITLSPSVKIGYFAQNLSILDNEKTILENVKESSNQNETLIRTVLARMHFFDDDVYKSVKVLSGGERVKVALSKVFLSNVNMLVLDEPTNFLDLESLESLEALLQEYDGSIIFISHDRQFVENIATRILEIHNNELILFDGTYKEFRDRQPEGERDLQQDQALLLDTKISEVLSRLSIEPSEELEMEFQRLIKEKQSFKK</sequence>
<dbReference type="InterPro" id="IPR051309">
    <property type="entry name" value="ABCF_ATPase"/>
</dbReference>
<feature type="domain" description="ABC transporter" evidence="4">
    <location>
        <begin position="272"/>
        <end position="481"/>
    </location>
</feature>
<evidence type="ECO:0000256" key="2">
    <source>
        <dbReference type="ARBA" id="ARBA00022840"/>
    </source>
</evidence>
<dbReference type="PROSITE" id="PS50893">
    <property type="entry name" value="ABC_TRANSPORTER_2"/>
    <property type="match status" value="1"/>
</dbReference>
<dbReference type="PANTHER" id="PTHR42855:SF2">
    <property type="entry name" value="DRUG RESISTANCE ABC TRANSPORTER,ATP-BINDING PROTEIN"/>
    <property type="match status" value="1"/>
</dbReference>
<dbReference type="RefSeq" id="WP_166063826.1">
    <property type="nucleotide sequence ID" value="NZ_CP049890.1"/>
</dbReference>
<geneLocation type="plasmid" evidence="5 6">
    <name>p_unnamed1</name>
</geneLocation>
<dbReference type="KEGG" id="jpo:G7058_11810"/>
<keyword evidence="2" id="KW-0067">ATP-binding</keyword>
<name>A0A6G7WKN8_9LACT</name>
<evidence type="ECO:0000259" key="4">
    <source>
        <dbReference type="PROSITE" id="PS50893"/>
    </source>
</evidence>
<reference evidence="5 6" key="1">
    <citation type="journal article" date="2017" name="Int. J. Syst. Evol. Microbiol.">
        <title>Jeotgalibaca porci sp. nov. and Jeotgalibaca arthritidis sp. nov., isolated from pigs, and emended description of the genus Jeotgalibaca.</title>
        <authorList>
            <person name="Zamora L."/>
            <person name="Perez-Sancho M."/>
            <person name="Dominguez L."/>
            <person name="Fernandez-Garayzabal J.F."/>
            <person name="Vela A.I."/>
        </authorList>
    </citation>
    <scope>NUCLEOTIDE SEQUENCE [LARGE SCALE GENOMIC DNA]</scope>
    <source>
        <strain evidence="5 6">CCUG 69148</strain>
        <plasmid evidence="5 6">p_unnamed1</plasmid>
    </source>
</reference>
<dbReference type="InterPro" id="IPR032781">
    <property type="entry name" value="ABC_tran_Xtn"/>
</dbReference>
<dbReference type="Pfam" id="PF12848">
    <property type="entry name" value="ABC_tran_Xtn"/>
    <property type="match status" value="1"/>
</dbReference>
<dbReference type="NCBIfam" id="NF000355">
    <property type="entry name" value="ribo_prot_ABC_F"/>
    <property type="match status" value="1"/>
</dbReference>
<dbReference type="Pfam" id="PF00005">
    <property type="entry name" value="ABC_tran"/>
    <property type="match status" value="2"/>
</dbReference>
<dbReference type="GeneID" id="94553974"/>